<protein>
    <recommendedName>
        <fullName evidence="2">SET domain-containing protein</fullName>
    </recommendedName>
</protein>
<feature type="compositionally biased region" description="Low complexity" evidence="1">
    <location>
        <begin position="60"/>
        <end position="100"/>
    </location>
</feature>
<dbReference type="InterPro" id="IPR053209">
    <property type="entry name" value="Gramillin-biosynth_MTr"/>
</dbReference>
<feature type="domain" description="SET" evidence="2">
    <location>
        <begin position="201"/>
        <end position="459"/>
    </location>
</feature>
<feature type="compositionally biased region" description="Gly residues" evidence="1">
    <location>
        <begin position="790"/>
        <end position="801"/>
    </location>
</feature>
<feature type="compositionally biased region" description="Low complexity" evidence="1">
    <location>
        <begin position="766"/>
        <end position="781"/>
    </location>
</feature>
<organism evidence="3 4">
    <name type="scientific">Chlamydomonas schloesseri</name>
    <dbReference type="NCBI Taxonomy" id="2026947"/>
    <lineage>
        <taxon>Eukaryota</taxon>
        <taxon>Viridiplantae</taxon>
        <taxon>Chlorophyta</taxon>
        <taxon>core chlorophytes</taxon>
        <taxon>Chlorophyceae</taxon>
        <taxon>CS clade</taxon>
        <taxon>Chlamydomonadales</taxon>
        <taxon>Chlamydomonadaceae</taxon>
        <taxon>Chlamydomonas</taxon>
    </lineage>
</organism>
<feature type="compositionally biased region" description="Low complexity" evidence="1">
    <location>
        <begin position="571"/>
        <end position="580"/>
    </location>
</feature>
<feature type="compositionally biased region" description="Gly residues" evidence="1">
    <location>
        <begin position="598"/>
        <end position="629"/>
    </location>
</feature>
<dbReference type="OrthoDB" id="438641at2759"/>
<feature type="region of interest" description="Disordered" evidence="1">
    <location>
        <begin position="498"/>
        <end position="530"/>
    </location>
</feature>
<feature type="compositionally biased region" description="Low complexity" evidence="1">
    <location>
        <begin position="1"/>
        <end position="17"/>
    </location>
</feature>
<evidence type="ECO:0000256" key="1">
    <source>
        <dbReference type="SAM" id="MobiDB-lite"/>
    </source>
</evidence>
<sequence>MQLARGGVWPGRRPAGAAAGGVGRGVDHASDGSTAVLRTPGRFALALGAGGGGGGGGGATARAASGATASTSTRTSTRTSTSTSTSTSTRTSTSASAARSIIHPLPGGCGAGQRRCRSASSPRGLTRPAPLPGRVSAAAAGAAASAAGAAAEDLDPGELDELMYQLYCSSSGVDDGGDAGDVSGSSSCSSCSCSQLPAYCGPLELREVPGAGVGVYATEHVTAGQLLLATHPLALLRSGPGGGQPSPLDLAALLSAGALSPLAATWLTCLAADGSSSSSSSSSGGGGGSGGSGDGGSGGGGSGGGGSGGTGRRRRLAALRSLFKQPFDAAAAAAPSAESTGGGGGGGVACPLPPEAVLGVVAFNAYGEQRPDPVLVAMRAAVAAAAAVRQQDEEQEQEEQGEAATGGGGGGGCVGLWPAFSLINHSCAPVASYGLVGDVMVVRAAADLSPGQQVTISYSGRRALAPLAARRAYLLRHYGFLCACERCSLEDAGAAAAGADQEAGQQQGADNGSSGSSSSSSSSSSSGRLPVELPDYLEGLHATCGRMVAPHLAALLSPPGRSSSRWRDSHQPQPQAQAQPQPQPGSAGGGQPWAADGVAGGAAGPAGGSGSGSGSGSGNGSGSLLGGPQGEDVGDVVAELQQLAGYLSQCWQQVLRAAAAATTAGSSSGADADGSSRSSSRDDAGGGGGSSSEGLSEREVLWLEGSVFLLLNQLMTAVAAAGLLQRIATEPQLQLQLQLQPPAAWGPAVAPPSAAGVVDVTTAAAAAGGQSDAGGARAAAAKGRRRKQKGAGGSSSGGGGQVTTSPPPPPPLPASIAVRALAARRWRLSELPPPVLQTYVDLLSQAADVAGAVAPGSDLSTALAVRLLAGVEAAVAAAAAAAAAGAAGQEQQEEARESEAYREAELRCYDTLSAKYGILDFDTYEQLLAACCRVYGAEFVRLPGVDPVDCSGVPGAGAMGGGGQARSVGHGEAAGAVGAAGGGTSRGPGGVGEAEGAGGGMAGLPMQAVEVEAEVVVD</sequence>
<feature type="region of interest" description="Disordered" evidence="1">
    <location>
        <begin position="766"/>
        <end position="814"/>
    </location>
</feature>
<name>A0A835TH86_9CHLO</name>
<feature type="region of interest" description="Disordered" evidence="1">
    <location>
        <begin position="1"/>
        <end position="34"/>
    </location>
</feature>
<feature type="compositionally biased region" description="Low complexity" evidence="1">
    <location>
        <begin position="498"/>
        <end position="527"/>
    </location>
</feature>
<keyword evidence="4" id="KW-1185">Reference proteome</keyword>
<gene>
    <name evidence="3" type="ORF">HYH02_011069</name>
</gene>
<accession>A0A835TH86</accession>
<comment type="caution">
    <text evidence="3">The sequence shown here is derived from an EMBL/GenBank/DDBJ whole genome shotgun (WGS) entry which is preliminary data.</text>
</comment>
<feature type="compositionally biased region" description="Low complexity" evidence="1">
    <location>
        <begin position="663"/>
        <end position="678"/>
    </location>
</feature>
<dbReference type="PANTHER" id="PTHR47643:SF2">
    <property type="entry name" value="TPR DOMAIN PROTEIN (AFU_ORTHOLOGUE AFUA_5G12710)"/>
    <property type="match status" value="1"/>
</dbReference>
<proteinExistence type="predicted"/>
<dbReference type="Proteomes" id="UP000613740">
    <property type="component" value="Unassembled WGS sequence"/>
</dbReference>
<evidence type="ECO:0000259" key="2">
    <source>
        <dbReference type="PROSITE" id="PS50280"/>
    </source>
</evidence>
<feature type="compositionally biased region" description="Gly residues" evidence="1">
    <location>
        <begin position="283"/>
        <end position="310"/>
    </location>
</feature>
<feature type="region of interest" description="Disordered" evidence="1">
    <location>
        <begin position="51"/>
        <end position="133"/>
    </location>
</feature>
<dbReference type="InterPro" id="IPR046341">
    <property type="entry name" value="SET_dom_sf"/>
</dbReference>
<feature type="region of interest" description="Disordered" evidence="1">
    <location>
        <begin position="277"/>
        <end position="312"/>
    </location>
</feature>
<feature type="region of interest" description="Disordered" evidence="1">
    <location>
        <begin position="663"/>
        <end position="695"/>
    </location>
</feature>
<feature type="region of interest" description="Disordered" evidence="1">
    <location>
        <begin position="555"/>
        <end position="630"/>
    </location>
</feature>
<dbReference type="AlphaFoldDB" id="A0A835TH86"/>
<dbReference type="PANTHER" id="PTHR47643">
    <property type="entry name" value="TPR DOMAIN PROTEIN (AFU_ORTHOLOGUE AFUA_5G12710)"/>
    <property type="match status" value="1"/>
</dbReference>
<evidence type="ECO:0000313" key="4">
    <source>
        <dbReference type="Proteomes" id="UP000613740"/>
    </source>
</evidence>
<dbReference type="Gene3D" id="2.170.270.10">
    <property type="entry name" value="SET domain"/>
    <property type="match status" value="1"/>
</dbReference>
<dbReference type="InterPro" id="IPR001214">
    <property type="entry name" value="SET_dom"/>
</dbReference>
<evidence type="ECO:0000313" key="3">
    <source>
        <dbReference type="EMBL" id="KAG2437690.1"/>
    </source>
</evidence>
<dbReference type="Pfam" id="PF00856">
    <property type="entry name" value="SET"/>
    <property type="match status" value="1"/>
</dbReference>
<reference evidence="3" key="1">
    <citation type="journal article" date="2020" name="bioRxiv">
        <title>Comparative genomics of Chlamydomonas.</title>
        <authorList>
            <person name="Craig R.J."/>
            <person name="Hasan A.R."/>
            <person name="Ness R.W."/>
            <person name="Keightley P.D."/>
        </authorList>
    </citation>
    <scope>NUCLEOTIDE SEQUENCE</scope>
    <source>
        <strain evidence="3">CCAP 11/173</strain>
    </source>
</reference>
<dbReference type="CDD" id="cd20071">
    <property type="entry name" value="SET_SMYD"/>
    <property type="match status" value="1"/>
</dbReference>
<dbReference type="PROSITE" id="PS50280">
    <property type="entry name" value="SET"/>
    <property type="match status" value="1"/>
</dbReference>
<dbReference type="EMBL" id="JAEHOD010000045">
    <property type="protein sequence ID" value="KAG2437690.1"/>
    <property type="molecule type" value="Genomic_DNA"/>
</dbReference>
<dbReference type="SUPFAM" id="SSF82199">
    <property type="entry name" value="SET domain"/>
    <property type="match status" value="1"/>
</dbReference>